<protein>
    <submittedName>
        <fullName evidence="5">GntR family transcriptional regulator</fullName>
    </submittedName>
</protein>
<evidence type="ECO:0000256" key="1">
    <source>
        <dbReference type="ARBA" id="ARBA00023015"/>
    </source>
</evidence>
<keyword evidence="1" id="KW-0805">Transcription regulation</keyword>
<dbReference type="InterPro" id="IPR000524">
    <property type="entry name" value="Tscrpt_reg_HTH_GntR"/>
</dbReference>
<dbReference type="Proteomes" id="UP001418637">
    <property type="component" value="Unassembled WGS sequence"/>
</dbReference>
<evidence type="ECO:0000256" key="3">
    <source>
        <dbReference type="ARBA" id="ARBA00023163"/>
    </source>
</evidence>
<dbReference type="Pfam" id="PF00392">
    <property type="entry name" value="GntR"/>
    <property type="match status" value="1"/>
</dbReference>
<dbReference type="InterPro" id="IPR036388">
    <property type="entry name" value="WH-like_DNA-bd_sf"/>
</dbReference>
<evidence type="ECO:0000259" key="4">
    <source>
        <dbReference type="PROSITE" id="PS50949"/>
    </source>
</evidence>
<dbReference type="PROSITE" id="PS50949">
    <property type="entry name" value="HTH_GNTR"/>
    <property type="match status" value="1"/>
</dbReference>
<keyword evidence="2" id="KW-0238">DNA-binding</keyword>
<evidence type="ECO:0000313" key="5">
    <source>
        <dbReference type="EMBL" id="MEN3929838.1"/>
    </source>
</evidence>
<dbReference type="PANTHER" id="PTHR43537:SF53">
    <property type="entry name" value="HTH-TYPE TRANSCRIPTIONAL REPRESSOR NANR"/>
    <property type="match status" value="1"/>
</dbReference>
<dbReference type="Gene3D" id="1.10.10.10">
    <property type="entry name" value="Winged helix-like DNA-binding domain superfamily/Winged helix DNA-binding domain"/>
    <property type="match status" value="1"/>
</dbReference>
<dbReference type="SUPFAM" id="SSF46785">
    <property type="entry name" value="Winged helix' DNA-binding domain"/>
    <property type="match status" value="1"/>
</dbReference>
<gene>
    <name evidence="5" type="ORF">WJT86_02025</name>
</gene>
<dbReference type="InterPro" id="IPR036390">
    <property type="entry name" value="WH_DNA-bd_sf"/>
</dbReference>
<keyword evidence="6" id="KW-1185">Reference proteome</keyword>
<reference evidence="5 6" key="1">
    <citation type="submission" date="2024-04" db="EMBL/GenBank/DDBJ databases">
        <title>A novel species isolated from cricket.</title>
        <authorList>
            <person name="Wang H.-C."/>
        </authorList>
    </citation>
    <scope>NUCLEOTIDE SEQUENCE [LARGE SCALE GENOMIC DNA]</scope>
    <source>
        <strain evidence="5 6">WL0021</strain>
    </source>
</reference>
<dbReference type="RefSeq" id="WP_346335820.1">
    <property type="nucleotide sequence ID" value="NZ_JBBYXI010000001.1"/>
</dbReference>
<dbReference type="SMART" id="SM00345">
    <property type="entry name" value="HTH_GNTR"/>
    <property type="match status" value="1"/>
</dbReference>
<comment type="caution">
    <text evidence="5">The sequence shown here is derived from an EMBL/GenBank/DDBJ whole genome shotgun (WGS) entry which is preliminary data.</text>
</comment>
<evidence type="ECO:0000256" key="2">
    <source>
        <dbReference type="ARBA" id="ARBA00023125"/>
    </source>
</evidence>
<evidence type="ECO:0000313" key="6">
    <source>
        <dbReference type="Proteomes" id="UP001418637"/>
    </source>
</evidence>
<organism evidence="5 6">
    <name type="scientific">Hohaiivirga grylli</name>
    <dbReference type="NCBI Taxonomy" id="3133970"/>
    <lineage>
        <taxon>Bacteria</taxon>
        <taxon>Pseudomonadati</taxon>
        <taxon>Pseudomonadota</taxon>
        <taxon>Alphaproteobacteria</taxon>
        <taxon>Hyphomicrobiales</taxon>
        <taxon>Methylobacteriaceae</taxon>
        <taxon>Hohaiivirga</taxon>
    </lineage>
</organism>
<name>A0ABV0BFU0_9HYPH</name>
<dbReference type="PANTHER" id="PTHR43537">
    <property type="entry name" value="TRANSCRIPTIONAL REGULATOR, GNTR FAMILY"/>
    <property type="match status" value="1"/>
</dbReference>
<feature type="domain" description="HTH gntR-type" evidence="4">
    <location>
        <begin position="33"/>
        <end position="100"/>
    </location>
</feature>
<dbReference type="EMBL" id="JBBYXI010000001">
    <property type="protein sequence ID" value="MEN3929838.1"/>
    <property type="molecule type" value="Genomic_DNA"/>
</dbReference>
<keyword evidence="3" id="KW-0804">Transcription</keyword>
<sequence length="275" mass="31418">MKNKNKAYTDNYKQYISPALKAYPALSELSSLTGMQAIIHDRIWDSIINGELKPGAKVPELQIGEAFSVSRTIVRNVLIVMEQEELITLPPNRGAYIAIHTPEQIEQAFESVNLTMKYIIQQLSENPAAISAKDRQKIEAHLNYELPDDLNHNQRSHMRFGMEFIALLCAIYNNKMLLKFAERVCSIIMIASANFQQKLIMWPEKKKQEQIINAIYAGKAVEGISAFESYMKPLQNSFNFDVQEQNKDIYSVISSLSDGLNLQKPIRHRNISKKK</sequence>
<proteinExistence type="predicted"/>
<accession>A0ABV0BFU0</accession>